<sequence length="378" mass="40933">MLLNCLLQKAPAYIVGVSGTGYSINYLGIGTGTSRNGSKKRESVPKPVGTGSETGYPVLYPILESVPPGTHWVLGLESLDPESEPVITGFKNLEPKPVPTGPVLGLDSTDPKRFRVWDRVPITYAHPEHTHLKSTETKGRPSARCFKSITNEEGEEKNGDPKEKEQQQNRMVWGTLGTLAHPVFMGGACNARTLGRVKAGGKSLPHAYIIGEHGDSSVALWSSISVGGVPILNFLKMQQIAYEKETLKNIHKEVVQSAYEVIRLKGYTSWAIGYSVASLAHTLLRDQRRIHPVSVLAKGFYDIDGGDVFLSLPAQLGRNGVLGVTNLHLTDEEAQQLRNSAQTILEATSIDGGWNALAGRLSGAFDVGERRGAALMML</sequence>
<dbReference type="AlphaFoldDB" id="A0A830BPW9"/>
<dbReference type="SUPFAM" id="SSF56327">
    <property type="entry name" value="LDH C-terminal domain-like"/>
    <property type="match status" value="1"/>
</dbReference>
<dbReference type="PROSITE" id="PS00064">
    <property type="entry name" value="L_LDH"/>
    <property type="match status" value="1"/>
</dbReference>
<dbReference type="InterPro" id="IPR015955">
    <property type="entry name" value="Lactate_DH/Glyco_Ohase_4_C"/>
</dbReference>
<dbReference type="OrthoDB" id="5405561at2759"/>
<evidence type="ECO:0000259" key="5">
    <source>
        <dbReference type="Pfam" id="PF02866"/>
    </source>
</evidence>
<accession>A0A830BPW9</accession>
<comment type="pathway">
    <text evidence="1">Fermentation; pyruvate fermentation to lactate; (S)-lactate from pyruvate: step 1/1.</text>
</comment>
<gene>
    <name evidence="6" type="ORF">PHJA_001031300</name>
</gene>
<dbReference type="EC" id="1.1.1.27" evidence="3"/>
<organism evidence="6 7">
    <name type="scientific">Phtheirospermum japonicum</name>
    <dbReference type="NCBI Taxonomy" id="374723"/>
    <lineage>
        <taxon>Eukaryota</taxon>
        <taxon>Viridiplantae</taxon>
        <taxon>Streptophyta</taxon>
        <taxon>Embryophyta</taxon>
        <taxon>Tracheophyta</taxon>
        <taxon>Spermatophyta</taxon>
        <taxon>Magnoliopsida</taxon>
        <taxon>eudicotyledons</taxon>
        <taxon>Gunneridae</taxon>
        <taxon>Pentapetalae</taxon>
        <taxon>asterids</taxon>
        <taxon>lamiids</taxon>
        <taxon>Lamiales</taxon>
        <taxon>Orobanchaceae</taxon>
        <taxon>Orobanchaceae incertae sedis</taxon>
        <taxon>Phtheirospermum</taxon>
    </lineage>
</organism>
<evidence type="ECO:0000256" key="3">
    <source>
        <dbReference type="ARBA" id="ARBA00012967"/>
    </source>
</evidence>
<dbReference type="PANTHER" id="PTHR43128">
    <property type="entry name" value="L-2-HYDROXYCARBOXYLATE DEHYDROGENASE (NAD(P)(+))"/>
    <property type="match status" value="1"/>
</dbReference>
<dbReference type="GO" id="GO:0006089">
    <property type="term" value="P:lactate metabolic process"/>
    <property type="evidence" value="ECO:0007669"/>
    <property type="project" value="TreeGrafter"/>
</dbReference>
<name>A0A830BPW9_9LAMI</name>
<dbReference type="EMBL" id="BMAC01000175">
    <property type="protein sequence ID" value="GFP88876.1"/>
    <property type="molecule type" value="Genomic_DNA"/>
</dbReference>
<dbReference type="PANTHER" id="PTHR43128:SF16">
    <property type="entry name" value="L-LACTATE DEHYDROGENASE"/>
    <property type="match status" value="1"/>
</dbReference>
<dbReference type="GO" id="GO:0004459">
    <property type="term" value="F:L-lactate dehydrogenase (NAD+) activity"/>
    <property type="evidence" value="ECO:0007669"/>
    <property type="project" value="UniProtKB-EC"/>
</dbReference>
<dbReference type="UniPathway" id="UPA00554">
    <property type="reaction ID" value="UER00611"/>
</dbReference>
<evidence type="ECO:0000256" key="4">
    <source>
        <dbReference type="ARBA" id="ARBA00023002"/>
    </source>
</evidence>
<feature type="domain" description="Lactate/malate dehydrogenase C-terminal" evidence="5">
    <location>
        <begin position="206"/>
        <end position="346"/>
    </location>
</feature>
<evidence type="ECO:0000313" key="7">
    <source>
        <dbReference type="Proteomes" id="UP000653305"/>
    </source>
</evidence>
<protein>
    <recommendedName>
        <fullName evidence="3">L-lactate dehydrogenase</fullName>
        <ecNumber evidence="3">1.1.1.27</ecNumber>
    </recommendedName>
</protein>
<keyword evidence="7" id="KW-1185">Reference proteome</keyword>
<dbReference type="InterPro" id="IPR022383">
    <property type="entry name" value="Lactate/malate_DH_C"/>
</dbReference>
<dbReference type="Gene3D" id="3.90.110.10">
    <property type="entry name" value="Lactate dehydrogenase/glycoside hydrolase, family 4, C-terminal"/>
    <property type="match status" value="1"/>
</dbReference>
<comment type="caution">
    <text evidence="6">The sequence shown here is derived from an EMBL/GenBank/DDBJ whole genome shotgun (WGS) entry which is preliminary data.</text>
</comment>
<keyword evidence="4" id="KW-0560">Oxidoreductase</keyword>
<dbReference type="Pfam" id="PF02866">
    <property type="entry name" value="Ldh_1_C"/>
    <property type="match status" value="1"/>
</dbReference>
<evidence type="ECO:0000313" key="6">
    <source>
        <dbReference type="EMBL" id="GFP88876.1"/>
    </source>
</evidence>
<dbReference type="Proteomes" id="UP000653305">
    <property type="component" value="Unassembled WGS sequence"/>
</dbReference>
<proteinExistence type="inferred from homology"/>
<reference evidence="6" key="1">
    <citation type="submission" date="2020-07" db="EMBL/GenBank/DDBJ databases">
        <title>Ethylene signaling mediates host invasion by parasitic plants.</title>
        <authorList>
            <person name="Yoshida S."/>
        </authorList>
    </citation>
    <scope>NUCLEOTIDE SEQUENCE</scope>
    <source>
        <strain evidence="6">Okayama</strain>
    </source>
</reference>
<comment type="similarity">
    <text evidence="2">Belongs to the LDH/MDH superfamily. LDH family.</text>
</comment>
<dbReference type="InterPro" id="IPR018177">
    <property type="entry name" value="L-lactate_DH_AS"/>
</dbReference>
<evidence type="ECO:0000256" key="1">
    <source>
        <dbReference type="ARBA" id="ARBA00004843"/>
    </source>
</evidence>
<evidence type="ECO:0000256" key="2">
    <source>
        <dbReference type="ARBA" id="ARBA00006054"/>
    </source>
</evidence>